<dbReference type="EMBL" id="AGXG01000088">
    <property type="protein sequence ID" value="EIY26791.1"/>
    <property type="molecule type" value="Genomic_DNA"/>
</dbReference>
<organism evidence="1 2">
    <name type="scientific">Bacteroides cellulosilyticus CL02T12C19</name>
    <dbReference type="NCBI Taxonomy" id="997874"/>
    <lineage>
        <taxon>Bacteria</taxon>
        <taxon>Pseudomonadati</taxon>
        <taxon>Bacteroidota</taxon>
        <taxon>Bacteroidia</taxon>
        <taxon>Bacteroidales</taxon>
        <taxon>Bacteroidaceae</taxon>
        <taxon>Bacteroides</taxon>
    </lineage>
</organism>
<name>I9QBT5_9BACE</name>
<dbReference type="RefSeq" id="WP_007218164.1">
    <property type="nucleotide sequence ID" value="NZ_JH724088.1"/>
</dbReference>
<gene>
    <name evidence="1" type="ORF">HMPREF1062_03984</name>
</gene>
<protein>
    <recommendedName>
        <fullName evidence="3">ParB/Sulfiredoxin domain-containing protein</fullName>
    </recommendedName>
</protein>
<evidence type="ECO:0008006" key="3">
    <source>
        <dbReference type="Google" id="ProtNLM"/>
    </source>
</evidence>
<dbReference type="AlphaFoldDB" id="I9QBT5"/>
<proteinExistence type="predicted"/>
<dbReference type="Proteomes" id="UP000003741">
    <property type="component" value="Unassembled WGS sequence"/>
</dbReference>
<evidence type="ECO:0000313" key="2">
    <source>
        <dbReference type="Proteomes" id="UP000003741"/>
    </source>
</evidence>
<keyword evidence="2" id="KW-1185">Reference proteome</keyword>
<sequence>MKVPISNMTFAESQFNGEGGSWKAQTLYDFAKAKEYPIMDMPLWCVDLSTDAFECGSLKDFIFQCKRVNDTSLDYPIILDDKGQIADGYHRLCKAILEGRETIKAIRMLEMPAPDKVDNN</sequence>
<reference evidence="1 2" key="1">
    <citation type="submission" date="2012-02" db="EMBL/GenBank/DDBJ databases">
        <title>The Genome Sequence of Bacteroides cellulosilyticus CL02T12C19.</title>
        <authorList>
            <consortium name="The Broad Institute Genome Sequencing Platform"/>
            <person name="Earl A."/>
            <person name="Ward D."/>
            <person name="Feldgarden M."/>
            <person name="Gevers D."/>
            <person name="Zitomersky N.L."/>
            <person name="Coyne M.J."/>
            <person name="Comstock L.E."/>
            <person name="Young S.K."/>
            <person name="Zeng Q."/>
            <person name="Gargeya S."/>
            <person name="Fitzgerald M."/>
            <person name="Haas B."/>
            <person name="Abouelleil A."/>
            <person name="Alvarado L."/>
            <person name="Arachchi H.M."/>
            <person name="Berlin A."/>
            <person name="Chapman S.B."/>
            <person name="Gearin G."/>
            <person name="Goldberg J."/>
            <person name="Griggs A."/>
            <person name="Gujja S."/>
            <person name="Hansen M."/>
            <person name="Heiman D."/>
            <person name="Howarth C."/>
            <person name="Larimer J."/>
            <person name="Lui A."/>
            <person name="MacDonald P.J.P."/>
            <person name="McCowen C."/>
            <person name="Montmayeur A."/>
            <person name="Murphy C."/>
            <person name="Neiman D."/>
            <person name="Pearson M."/>
            <person name="Priest M."/>
            <person name="Roberts A."/>
            <person name="Saif S."/>
            <person name="Shea T."/>
            <person name="Sisk P."/>
            <person name="Stolte C."/>
            <person name="Sykes S."/>
            <person name="Wortman J."/>
            <person name="Nusbaum C."/>
            <person name="Birren B."/>
        </authorList>
    </citation>
    <scope>NUCLEOTIDE SEQUENCE [LARGE SCALE GENOMIC DNA]</scope>
    <source>
        <strain evidence="1 2">CL02T12C19</strain>
    </source>
</reference>
<dbReference type="PATRIC" id="fig|997874.3.peg.4084"/>
<dbReference type="HOGENOM" id="CLU_141449_0_0_10"/>
<evidence type="ECO:0000313" key="1">
    <source>
        <dbReference type="EMBL" id="EIY26791.1"/>
    </source>
</evidence>
<comment type="caution">
    <text evidence="1">The sequence shown here is derived from an EMBL/GenBank/DDBJ whole genome shotgun (WGS) entry which is preliminary data.</text>
</comment>
<dbReference type="OrthoDB" id="1094148at2"/>
<accession>I9QBT5</accession>